<evidence type="ECO:0008006" key="3">
    <source>
        <dbReference type="Google" id="ProtNLM"/>
    </source>
</evidence>
<proteinExistence type="predicted"/>
<protein>
    <recommendedName>
        <fullName evidence="3">Tetratricopeptide repeat protein</fullName>
    </recommendedName>
</protein>
<evidence type="ECO:0000313" key="1">
    <source>
        <dbReference type="EMBL" id="GAA1554346.1"/>
    </source>
</evidence>
<sequence length="314" mass="33446">MTAQGDGTSNGRTAGTVWAEWKQADEAGDAAAASRAAAEMLELVPGFFEIWFEAGMHSKARADWAESAARNQRAVELFTPENAAAFDGVNPAAWNLGIAATALGDWATARRAWTAYGIDGIDAGSEPIDLDFGSVPIRVNPDRPSLPHQVVPDFGDTEVVWCWRRSPAHAVISNVPFPASGHRFRDVVLHDGEPKGTRRYGEQEISVFDELARLESSDLPTWQAQLTGATPGDLVTLADTFGPAGLGLDDWSGVRLLCADCSHGSPGSAHDHAPAASDATILGLAGSEADLRACLDPWLAARPHVVLAELTFLW</sequence>
<dbReference type="InterPro" id="IPR011990">
    <property type="entry name" value="TPR-like_helical_dom_sf"/>
</dbReference>
<evidence type="ECO:0000313" key="2">
    <source>
        <dbReference type="Proteomes" id="UP001500363"/>
    </source>
</evidence>
<name>A0ABN2CDG5_9ACTN</name>
<gene>
    <name evidence="1" type="ORF">GCM10009741_68540</name>
</gene>
<keyword evidence="2" id="KW-1185">Reference proteome</keyword>
<reference evidence="1 2" key="1">
    <citation type="journal article" date="2019" name="Int. J. Syst. Evol. Microbiol.">
        <title>The Global Catalogue of Microorganisms (GCM) 10K type strain sequencing project: providing services to taxonomists for standard genome sequencing and annotation.</title>
        <authorList>
            <consortium name="The Broad Institute Genomics Platform"/>
            <consortium name="The Broad Institute Genome Sequencing Center for Infectious Disease"/>
            <person name="Wu L."/>
            <person name="Ma J."/>
        </authorList>
    </citation>
    <scope>NUCLEOTIDE SEQUENCE [LARGE SCALE GENOMIC DNA]</scope>
    <source>
        <strain evidence="1 2">JCM 14303</strain>
    </source>
</reference>
<dbReference type="RefSeq" id="WP_344181723.1">
    <property type="nucleotide sequence ID" value="NZ_BAAANC010000004.1"/>
</dbReference>
<accession>A0ABN2CDG5</accession>
<dbReference type="SUPFAM" id="SSF48452">
    <property type="entry name" value="TPR-like"/>
    <property type="match status" value="1"/>
</dbReference>
<organism evidence="1 2">
    <name type="scientific">Kribbella lupini</name>
    <dbReference type="NCBI Taxonomy" id="291602"/>
    <lineage>
        <taxon>Bacteria</taxon>
        <taxon>Bacillati</taxon>
        <taxon>Actinomycetota</taxon>
        <taxon>Actinomycetes</taxon>
        <taxon>Propionibacteriales</taxon>
        <taxon>Kribbellaceae</taxon>
        <taxon>Kribbella</taxon>
    </lineage>
</organism>
<dbReference type="EMBL" id="BAAANC010000004">
    <property type="protein sequence ID" value="GAA1554346.1"/>
    <property type="molecule type" value="Genomic_DNA"/>
</dbReference>
<dbReference type="Proteomes" id="UP001500363">
    <property type="component" value="Unassembled WGS sequence"/>
</dbReference>
<dbReference type="Gene3D" id="1.25.40.10">
    <property type="entry name" value="Tetratricopeptide repeat domain"/>
    <property type="match status" value="1"/>
</dbReference>
<comment type="caution">
    <text evidence="1">The sequence shown here is derived from an EMBL/GenBank/DDBJ whole genome shotgun (WGS) entry which is preliminary data.</text>
</comment>